<keyword evidence="1" id="KW-0472">Membrane</keyword>
<dbReference type="AlphaFoldDB" id="A0AB36TD83"/>
<comment type="caution">
    <text evidence="2">The sequence shown here is derived from an EMBL/GenBank/DDBJ whole genome shotgun (WGS) entry which is preliminary data.</text>
</comment>
<organism evidence="2 3">
    <name type="scientific">Acetivibrio thermocellus AD2</name>
    <dbReference type="NCBI Taxonomy" id="1138384"/>
    <lineage>
        <taxon>Bacteria</taxon>
        <taxon>Bacillati</taxon>
        <taxon>Bacillota</taxon>
        <taxon>Clostridia</taxon>
        <taxon>Eubacteriales</taxon>
        <taxon>Oscillospiraceae</taxon>
        <taxon>Acetivibrio</taxon>
    </lineage>
</organism>
<feature type="transmembrane region" description="Helical" evidence="1">
    <location>
        <begin position="92"/>
        <end position="109"/>
    </location>
</feature>
<dbReference type="NCBIfam" id="NF037976">
    <property type="entry name" value="gtrA_1"/>
    <property type="match status" value="1"/>
</dbReference>
<feature type="transmembrane region" description="Helical" evidence="1">
    <location>
        <begin position="50"/>
        <end position="72"/>
    </location>
</feature>
<dbReference type="GO" id="GO:0000271">
    <property type="term" value="P:polysaccharide biosynthetic process"/>
    <property type="evidence" value="ECO:0007669"/>
    <property type="project" value="InterPro"/>
</dbReference>
<sequence>MFKLAIKYALFAAISTIGNLVTQQLCLMFFDYLVFLKSFENVSILGLFNLNLVLMAAICMGTLVGLIIKYILDKKYIFNYKTKSKSEDTGKFIMYSFMGVFTTAIFWSFELIFDSIFNHQYAKYLGALIGLTIGYIIKYNLDKRFVFNMEQPPQDKKVS</sequence>
<keyword evidence="1" id="KW-0812">Transmembrane</keyword>
<evidence type="ECO:0000256" key="1">
    <source>
        <dbReference type="SAM" id="Phobius"/>
    </source>
</evidence>
<name>A0AB36TD83_ACETH</name>
<feature type="transmembrane region" description="Helical" evidence="1">
    <location>
        <begin position="9"/>
        <end position="30"/>
    </location>
</feature>
<reference evidence="2 3" key="1">
    <citation type="submission" date="2017-09" db="EMBL/GenBank/DDBJ databases">
        <title>Evaluation of Pacific Biosciences Sequencing Technology to Finishing C. thermocellum Genome Sequences.</title>
        <authorList>
            <person name="Brown S."/>
        </authorList>
    </citation>
    <scope>NUCLEOTIDE SEQUENCE [LARGE SCALE GENOMIC DNA]</scope>
    <source>
        <strain evidence="2 3">AD2</strain>
    </source>
</reference>
<dbReference type="RefSeq" id="WP_003514793.1">
    <property type="nucleotide sequence ID" value="NZ_CP013828.1"/>
</dbReference>
<feature type="transmembrane region" description="Helical" evidence="1">
    <location>
        <begin position="121"/>
        <end position="141"/>
    </location>
</feature>
<dbReference type="EMBL" id="PDBW01000001">
    <property type="protein sequence ID" value="PFH01887.1"/>
    <property type="molecule type" value="Genomic_DNA"/>
</dbReference>
<accession>A0AB36TD83</accession>
<proteinExistence type="predicted"/>
<dbReference type="Proteomes" id="UP000223596">
    <property type="component" value="Unassembled WGS sequence"/>
</dbReference>
<gene>
    <name evidence="2" type="ORF">M972_11631</name>
</gene>
<evidence type="ECO:0000313" key="2">
    <source>
        <dbReference type="EMBL" id="PFH01887.1"/>
    </source>
</evidence>
<evidence type="ECO:0000313" key="3">
    <source>
        <dbReference type="Proteomes" id="UP000223596"/>
    </source>
</evidence>
<keyword evidence="1" id="KW-1133">Transmembrane helix</keyword>
<protein>
    <submittedName>
        <fullName evidence="2">GtrA-like protein</fullName>
    </submittedName>
</protein>
<dbReference type="GO" id="GO:0016020">
    <property type="term" value="C:membrane"/>
    <property type="evidence" value="ECO:0007669"/>
    <property type="project" value="UniProtKB-SubCell"/>
</dbReference>